<evidence type="ECO:0000259" key="4">
    <source>
        <dbReference type="Pfam" id="PF13458"/>
    </source>
</evidence>
<dbReference type="Pfam" id="PF13458">
    <property type="entry name" value="Peripla_BP_6"/>
    <property type="match status" value="1"/>
</dbReference>
<dbReference type="InterPro" id="IPR028082">
    <property type="entry name" value="Peripla_BP_I"/>
</dbReference>
<dbReference type="PANTHER" id="PTHR30483:SF6">
    <property type="entry name" value="PERIPLASMIC BINDING PROTEIN OF ABC TRANSPORTER FOR NATURAL AMINO ACIDS"/>
    <property type="match status" value="1"/>
</dbReference>
<evidence type="ECO:0000256" key="1">
    <source>
        <dbReference type="ARBA" id="ARBA00010062"/>
    </source>
</evidence>
<reference evidence="6" key="1">
    <citation type="submission" date="2016-07" db="EMBL/GenBank/DDBJ databases">
        <title>Sequence Frankia sp. strain CcI1.17.</title>
        <authorList>
            <person name="Ghodhbane-Gtari F."/>
            <person name="Swanson E."/>
            <person name="Gueddou A."/>
            <person name="Morris K."/>
            <person name="Hezbri K."/>
            <person name="Ktari A."/>
            <person name="Nouioui I."/>
            <person name="Abebe-Akele F."/>
            <person name="Simpson S."/>
            <person name="Thomas K."/>
            <person name="Gtari M."/>
            <person name="Tisa L.S."/>
            <person name="Hurst S."/>
        </authorList>
    </citation>
    <scope>NUCLEOTIDE SEQUENCE [LARGE SCALE GENOMIC DNA]</scope>
    <source>
        <strain evidence="6">Cc1.17</strain>
    </source>
</reference>
<sequence length="408" mass="41705">MATALTALALAGAACGGGDSDPGPTDDGGVDRSLLGPSRPAGGAPVKVGFVSDGSTPAFDNTIQIDAAVAMTKYLNEHAGGIGGRPIELVTCETAADPSRAADCATDFIQADVAITVAGESTAMGTAWKPLHDAGIPIFVYATTEQAAILDRDSTFALADQIAGLAGMPITVARENNLPKVTVVGVDVPVVTGFYDAVGDQIFGDAGLELEVVAIPPDQADMSPQMIRIAGGGPTEVHIIGGDAFCIAAFNGLRAASFDGPISVVNQCVSDSSKTALGDAFEGVYASAPFAIDDHENPDLRRWQAIVDAYDENDIDMSNSMGSTIFVTMTALSHALDGLTGEVTPTRIIEKIRSAPELPLPAAPGLTFHCDGSANPLVPAACTRGGLMTTLDAEGSPTLPYKPFGNEG</sequence>
<dbReference type="InterPro" id="IPR051010">
    <property type="entry name" value="BCAA_transport"/>
</dbReference>
<gene>
    <name evidence="5" type="ORF">CC117_14005</name>
</gene>
<proteinExistence type="inferred from homology"/>
<dbReference type="OrthoDB" id="5169139at2"/>
<evidence type="ECO:0000313" key="6">
    <source>
        <dbReference type="Proteomes" id="UP000179627"/>
    </source>
</evidence>
<evidence type="ECO:0000313" key="5">
    <source>
        <dbReference type="EMBL" id="OHV40345.1"/>
    </source>
</evidence>
<feature type="region of interest" description="Disordered" evidence="3">
    <location>
        <begin position="16"/>
        <end position="41"/>
    </location>
</feature>
<dbReference type="SUPFAM" id="SSF53822">
    <property type="entry name" value="Periplasmic binding protein-like I"/>
    <property type="match status" value="1"/>
</dbReference>
<dbReference type="AlphaFoldDB" id="A0A1S1R4C2"/>
<dbReference type="Gene3D" id="3.40.50.2300">
    <property type="match status" value="2"/>
</dbReference>
<comment type="caution">
    <text evidence="5">The sequence shown here is derived from an EMBL/GenBank/DDBJ whole genome shotgun (WGS) entry which is preliminary data.</text>
</comment>
<feature type="domain" description="Leucine-binding protein" evidence="4">
    <location>
        <begin position="45"/>
        <end position="375"/>
    </location>
</feature>
<keyword evidence="2" id="KW-0732">Signal</keyword>
<keyword evidence="6" id="KW-1185">Reference proteome</keyword>
<dbReference type="PANTHER" id="PTHR30483">
    <property type="entry name" value="LEUCINE-SPECIFIC-BINDING PROTEIN"/>
    <property type="match status" value="1"/>
</dbReference>
<dbReference type="Proteomes" id="UP000179627">
    <property type="component" value="Unassembled WGS sequence"/>
</dbReference>
<accession>A0A1S1R4C2</accession>
<dbReference type="EMBL" id="MBLM01000080">
    <property type="protein sequence ID" value="OHV40345.1"/>
    <property type="molecule type" value="Genomic_DNA"/>
</dbReference>
<protein>
    <submittedName>
        <fullName evidence="5">Branched-chain amino acid ABC transporter substrate-binding protein</fullName>
    </submittedName>
</protein>
<dbReference type="InterPro" id="IPR028081">
    <property type="entry name" value="Leu-bd"/>
</dbReference>
<name>A0A1S1R4C2_9ACTN</name>
<organism evidence="5 6">
    <name type="scientific">Parafrankia colletiae</name>
    <dbReference type="NCBI Taxonomy" id="573497"/>
    <lineage>
        <taxon>Bacteria</taxon>
        <taxon>Bacillati</taxon>
        <taxon>Actinomycetota</taxon>
        <taxon>Actinomycetes</taxon>
        <taxon>Frankiales</taxon>
        <taxon>Frankiaceae</taxon>
        <taxon>Parafrankia</taxon>
    </lineage>
</organism>
<evidence type="ECO:0000256" key="2">
    <source>
        <dbReference type="ARBA" id="ARBA00022729"/>
    </source>
</evidence>
<comment type="similarity">
    <text evidence="1">Belongs to the leucine-binding protein family.</text>
</comment>
<evidence type="ECO:0000256" key="3">
    <source>
        <dbReference type="SAM" id="MobiDB-lite"/>
    </source>
</evidence>